<dbReference type="CDD" id="cd00093">
    <property type="entry name" value="HTH_XRE"/>
    <property type="match status" value="1"/>
</dbReference>
<dbReference type="InterPro" id="IPR010982">
    <property type="entry name" value="Lambda_DNA-bd_dom_sf"/>
</dbReference>
<protein>
    <submittedName>
        <fullName evidence="3">Helix-turn-helix domain-containing protein</fullName>
    </submittedName>
</protein>
<proteinExistence type="predicted"/>
<evidence type="ECO:0000313" key="4">
    <source>
        <dbReference type="Proteomes" id="UP000665043"/>
    </source>
</evidence>
<dbReference type="RefSeq" id="WP_209368245.1">
    <property type="nucleotide sequence ID" value="NZ_CP046956.1"/>
</dbReference>
<dbReference type="Pfam" id="PF07883">
    <property type="entry name" value="Cupin_2"/>
    <property type="match status" value="1"/>
</dbReference>
<dbReference type="InterPro" id="IPR014710">
    <property type="entry name" value="RmlC-like_jellyroll"/>
</dbReference>
<dbReference type="CDD" id="cd02209">
    <property type="entry name" value="cupin_XRE_C"/>
    <property type="match status" value="1"/>
</dbReference>
<evidence type="ECO:0000313" key="3">
    <source>
        <dbReference type="EMBL" id="QTM99102.1"/>
    </source>
</evidence>
<dbReference type="Pfam" id="PF01381">
    <property type="entry name" value="HTH_3"/>
    <property type="match status" value="1"/>
</dbReference>
<accession>A0ABX7VXQ5</accession>
<feature type="domain" description="HTH cro/C1-type" evidence="2">
    <location>
        <begin position="20"/>
        <end position="74"/>
    </location>
</feature>
<dbReference type="Gene3D" id="2.60.120.10">
    <property type="entry name" value="Jelly Rolls"/>
    <property type="match status" value="1"/>
</dbReference>
<dbReference type="SMART" id="SM00530">
    <property type="entry name" value="HTH_XRE"/>
    <property type="match status" value="1"/>
</dbReference>
<sequence>MNKPKERQTGDAGKRIGTNLRQFRARKGLSIDALSSIIGVSRLTLLKIENGEGNPTLSVIWKIANGLNIPITDLLSIEGEVAVSRKTESLKLSSSDEVFTAEPLFPSYGRTELYRGYLQARGKYEAEAHQTGVTEFVTVMAGGLSIKVDGETYRLEAYDSIRFKGDRLHTYVNTTDQVTILHFMIAYPTL</sequence>
<dbReference type="EMBL" id="CP046956">
    <property type="protein sequence ID" value="QTM99102.1"/>
    <property type="molecule type" value="Genomic_DNA"/>
</dbReference>
<dbReference type="InterPro" id="IPR011051">
    <property type="entry name" value="RmlC_Cupin_sf"/>
</dbReference>
<dbReference type="PANTHER" id="PTHR46797:SF24">
    <property type="entry name" value="DNA-BINDING PHAGE PROTEIN"/>
    <property type="match status" value="1"/>
</dbReference>
<dbReference type="InterPro" id="IPR001387">
    <property type="entry name" value="Cro/C1-type_HTH"/>
</dbReference>
<dbReference type="InterPro" id="IPR013096">
    <property type="entry name" value="Cupin_2"/>
</dbReference>
<dbReference type="InterPro" id="IPR050807">
    <property type="entry name" value="TransReg_Diox_bact_type"/>
</dbReference>
<dbReference type="PANTHER" id="PTHR46797">
    <property type="entry name" value="HTH-TYPE TRANSCRIPTIONAL REGULATOR"/>
    <property type="match status" value="1"/>
</dbReference>
<name>A0ABX7VXQ5_9BACI</name>
<keyword evidence="4" id="KW-1185">Reference proteome</keyword>
<dbReference type="Proteomes" id="UP000665043">
    <property type="component" value="Chromosome"/>
</dbReference>
<dbReference type="Gene3D" id="1.10.260.40">
    <property type="entry name" value="lambda repressor-like DNA-binding domains"/>
    <property type="match status" value="1"/>
</dbReference>
<evidence type="ECO:0000259" key="2">
    <source>
        <dbReference type="PROSITE" id="PS50943"/>
    </source>
</evidence>
<organism evidence="3 4">
    <name type="scientific">Sediminibacillus dalangtanensis</name>
    <dbReference type="NCBI Taxonomy" id="2729421"/>
    <lineage>
        <taxon>Bacteria</taxon>
        <taxon>Bacillati</taxon>
        <taxon>Bacillota</taxon>
        <taxon>Bacilli</taxon>
        <taxon>Bacillales</taxon>
        <taxon>Bacillaceae</taxon>
        <taxon>Sediminibacillus</taxon>
    </lineage>
</organism>
<dbReference type="SUPFAM" id="SSF51182">
    <property type="entry name" value="RmlC-like cupins"/>
    <property type="match status" value="1"/>
</dbReference>
<evidence type="ECO:0000256" key="1">
    <source>
        <dbReference type="ARBA" id="ARBA00023125"/>
    </source>
</evidence>
<reference evidence="3 4" key="1">
    <citation type="submission" date="2019-12" db="EMBL/GenBank/DDBJ databases">
        <title>The whole genome sequencing of a strain isolated from a Mars analog, Dalangtan Playa.</title>
        <authorList>
            <person name="Huang T."/>
        </authorList>
    </citation>
    <scope>NUCLEOTIDE SEQUENCE [LARGE SCALE GENOMIC DNA]</scope>
    <source>
        <strain evidence="3 4">DP4-553-S</strain>
    </source>
</reference>
<keyword evidence="1" id="KW-0238">DNA-binding</keyword>
<gene>
    <name evidence="3" type="ORF">ERJ70_07180</name>
</gene>
<dbReference type="PROSITE" id="PS50943">
    <property type="entry name" value="HTH_CROC1"/>
    <property type="match status" value="1"/>
</dbReference>
<dbReference type="SUPFAM" id="SSF47413">
    <property type="entry name" value="lambda repressor-like DNA-binding domains"/>
    <property type="match status" value="1"/>
</dbReference>